<evidence type="ECO:0000313" key="2">
    <source>
        <dbReference type="EMBL" id="MDU9694070.1"/>
    </source>
</evidence>
<sequence length="133" mass="15029">MKKETLNNLLGYGFLTLVTLFAASMYITDYKNGLKIESSGVLGIVVLVMGWAQFITWGNNKKAQKDELGKKITTVSAKTSYHILNISLFILWMADYTVFDRENDFGNISLFVAVCLSMLVFPIVQLISARKYR</sequence>
<keyword evidence="1" id="KW-0472">Membrane</keyword>
<gene>
    <name evidence="2" type="ORF">O0Q50_23080</name>
</gene>
<evidence type="ECO:0000313" key="3">
    <source>
        <dbReference type="Proteomes" id="UP001269400"/>
    </source>
</evidence>
<dbReference type="EMBL" id="JAPTGD010000002">
    <property type="protein sequence ID" value="MDU9694070.1"/>
    <property type="molecule type" value="Genomic_DNA"/>
</dbReference>
<evidence type="ECO:0008006" key="4">
    <source>
        <dbReference type="Google" id="ProtNLM"/>
    </source>
</evidence>
<protein>
    <recommendedName>
        <fullName evidence="4">DUF2178 domain-containing protein</fullName>
    </recommendedName>
</protein>
<reference evidence="2" key="1">
    <citation type="journal article" date="2022" name="J Environ Chem Eng">
        <title>Biodegradation of petroleum oil using a constructed nonpathogenic and heavy metal-tolerant bacterial consortium isolated from marine sponges.</title>
        <authorList>
            <person name="Dechsakulwatana C."/>
            <person name="Rungsihiranrut A."/>
            <person name="Muangchinda C."/>
            <person name="Ningthoujam R."/>
            <person name="Klankeo P."/>
            <person name="Pinyakong O."/>
        </authorList>
    </citation>
    <scope>NUCLEOTIDE SEQUENCE</scope>
    <source>
        <strain evidence="2">TL01-2</strain>
    </source>
</reference>
<dbReference type="Proteomes" id="UP001269400">
    <property type="component" value="Unassembled WGS sequence"/>
</dbReference>
<keyword evidence="1" id="KW-0812">Transmembrane</keyword>
<dbReference type="RefSeq" id="WP_316911286.1">
    <property type="nucleotide sequence ID" value="NZ_JAPTGD010000002.1"/>
</dbReference>
<feature type="transmembrane region" description="Helical" evidence="1">
    <location>
        <begin position="39"/>
        <end position="58"/>
    </location>
</feature>
<dbReference type="AlphaFoldDB" id="A0AAX6NEI5"/>
<name>A0AAX6NEI5_PRIAR</name>
<evidence type="ECO:0000256" key="1">
    <source>
        <dbReference type="SAM" id="Phobius"/>
    </source>
</evidence>
<reference evidence="2" key="2">
    <citation type="submission" date="2022-12" db="EMBL/GenBank/DDBJ databases">
        <authorList>
            <person name="Dechsakulwatana C."/>
            <person name="Rungsihiranrut A."/>
            <person name="Muangchinda C."/>
            <person name="Ningthoujam R."/>
            <person name="Klankeo P."/>
            <person name="Pinyakong O."/>
        </authorList>
    </citation>
    <scope>NUCLEOTIDE SEQUENCE</scope>
    <source>
        <strain evidence="2">TL01-2</strain>
    </source>
</reference>
<keyword evidence="1" id="KW-1133">Transmembrane helix</keyword>
<proteinExistence type="predicted"/>
<feature type="transmembrane region" description="Helical" evidence="1">
    <location>
        <begin position="79"/>
        <end position="99"/>
    </location>
</feature>
<feature type="transmembrane region" description="Helical" evidence="1">
    <location>
        <begin position="105"/>
        <end position="127"/>
    </location>
</feature>
<accession>A0AAX6NEI5</accession>
<organism evidence="2 3">
    <name type="scientific">Priestia aryabhattai</name>
    <name type="common">Bacillus aryabhattai</name>
    <dbReference type="NCBI Taxonomy" id="412384"/>
    <lineage>
        <taxon>Bacteria</taxon>
        <taxon>Bacillati</taxon>
        <taxon>Bacillota</taxon>
        <taxon>Bacilli</taxon>
        <taxon>Bacillales</taxon>
        <taxon>Bacillaceae</taxon>
        <taxon>Priestia</taxon>
    </lineage>
</organism>
<comment type="caution">
    <text evidence="2">The sequence shown here is derived from an EMBL/GenBank/DDBJ whole genome shotgun (WGS) entry which is preliminary data.</text>
</comment>
<feature type="transmembrane region" description="Helical" evidence="1">
    <location>
        <begin position="9"/>
        <end position="27"/>
    </location>
</feature>